<dbReference type="EMBL" id="BDMD01000016">
    <property type="protein sequence ID" value="GBF08664.1"/>
    <property type="molecule type" value="Genomic_DNA"/>
</dbReference>
<evidence type="ECO:0000313" key="8">
    <source>
        <dbReference type="EMBL" id="GBF08664.1"/>
    </source>
</evidence>
<keyword evidence="5" id="KW-0560">Oxidoreductase</keyword>
<dbReference type="InterPro" id="IPR004099">
    <property type="entry name" value="Pyr_nucl-diS_OxRdtase_dimer"/>
</dbReference>
<dbReference type="Proteomes" id="UP000291213">
    <property type="component" value="Unassembled WGS sequence"/>
</dbReference>
<dbReference type="GO" id="GO:0003955">
    <property type="term" value="F:NAD(P)H dehydrogenase (quinone) activity"/>
    <property type="evidence" value="ECO:0007669"/>
    <property type="project" value="TreeGrafter"/>
</dbReference>
<evidence type="ECO:0000313" key="9">
    <source>
        <dbReference type="Proteomes" id="UP000291213"/>
    </source>
</evidence>
<dbReference type="GO" id="GO:0050787">
    <property type="term" value="P:detoxification of mercury ion"/>
    <property type="evidence" value="ECO:0007669"/>
    <property type="project" value="InterPro"/>
</dbReference>
<dbReference type="GO" id="GO:0045340">
    <property type="term" value="F:mercury ion binding"/>
    <property type="evidence" value="ECO:0007669"/>
    <property type="project" value="InterPro"/>
</dbReference>
<evidence type="ECO:0000256" key="5">
    <source>
        <dbReference type="ARBA" id="ARBA00023002"/>
    </source>
</evidence>
<dbReference type="GO" id="GO:0050660">
    <property type="term" value="F:flavin adenine dinucleotide binding"/>
    <property type="evidence" value="ECO:0007669"/>
    <property type="project" value="InterPro"/>
</dbReference>
<keyword evidence="3" id="KW-0285">Flavoprotein</keyword>
<comment type="similarity">
    <text evidence="2">Belongs to the class-I pyridine nucleotide-disulfide oxidoreductase family.</text>
</comment>
<feature type="domain" description="FAD/NAD(P)-binding" evidence="7">
    <location>
        <begin position="2"/>
        <end position="275"/>
    </location>
</feature>
<comment type="caution">
    <text evidence="8">The sequence shown here is derived from an EMBL/GenBank/DDBJ whole genome shotgun (WGS) entry which is preliminary data.</text>
</comment>
<protein>
    <submittedName>
        <fullName evidence="8">Mercuric reductase</fullName>
    </submittedName>
</protein>
<comment type="cofactor">
    <cofactor evidence="1">
        <name>FAD</name>
        <dbReference type="ChEBI" id="CHEBI:57692"/>
    </cofactor>
</comment>
<dbReference type="PANTHER" id="PTHR43014">
    <property type="entry name" value="MERCURIC REDUCTASE"/>
    <property type="match status" value="1"/>
</dbReference>
<evidence type="ECO:0000256" key="4">
    <source>
        <dbReference type="ARBA" id="ARBA00022827"/>
    </source>
</evidence>
<dbReference type="PANTHER" id="PTHR43014:SF4">
    <property type="entry name" value="PYRIDINE NUCLEOTIDE-DISULFIDE OXIDOREDUCTASE RCLA-RELATED"/>
    <property type="match status" value="1"/>
</dbReference>
<dbReference type="Gene3D" id="3.50.50.60">
    <property type="entry name" value="FAD/NAD(P)-binding domain"/>
    <property type="match status" value="2"/>
</dbReference>
<organism evidence="8 9">
    <name type="scientific">Aeropyrum pernix</name>
    <dbReference type="NCBI Taxonomy" id="56636"/>
    <lineage>
        <taxon>Archaea</taxon>
        <taxon>Thermoproteota</taxon>
        <taxon>Thermoprotei</taxon>
        <taxon>Desulfurococcales</taxon>
        <taxon>Desulfurococcaceae</taxon>
        <taxon>Aeropyrum</taxon>
    </lineage>
</organism>
<dbReference type="InterPro" id="IPR016156">
    <property type="entry name" value="FAD/NAD-linked_Rdtase_dimer_sf"/>
</dbReference>
<dbReference type="AlphaFoldDB" id="A0A401H8D0"/>
<evidence type="ECO:0000256" key="1">
    <source>
        <dbReference type="ARBA" id="ARBA00001974"/>
    </source>
</evidence>
<dbReference type="SUPFAM" id="SSF55424">
    <property type="entry name" value="FAD/NAD-linked reductases, dimerisation (C-terminal) domain"/>
    <property type="match status" value="1"/>
</dbReference>
<dbReference type="PRINTS" id="PR00411">
    <property type="entry name" value="PNDRDTASEI"/>
</dbReference>
<reference evidence="8 9" key="1">
    <citation type="submission" date="2017-02" db="EMBL/GenBank/DDBJ databases">
        <title>isolation and characterization of a novel temperate virus Aeropyrum globular virus 1 infecting hyperthermophilic archaeon Aeropyrum.</title>
        <authorList>
            <person name="Yumiya M."/>
            <person name="Yoshida T."/>
            <person name="Sako Y."/>
        </authorList>
    </citation>
    <scope>NUCLEOTIDE SEQUENCE [LARGE SCALE GENOMIC DNA]</scope>
    <source>
        <strain evidence="8 9">YK1-12-2013</strain>
    </source>
</reference>
<evidence type="ECO:0000256" key="2">
    <source>
        <dbReference type="ARBA" id="ARBA00007532"/>
    </source>
</evidence>
<keyword evidence="4" id="KW-0274">FAD</keyword>
<dbReference type="FunFam" id="3.30.390.30:FF:000001">
    <property type="entry name" value="Dihydrolipoyl dehydrogenase"/>
    <property type="match status" value="1"/>
</dbReference>
<dbReference type="InterPro" id="IPR021179">
    <property type="entry name" value="Mercury_reductase_MerA"/>
</dbReference>
<proteinExistence type="inferred from homology"/>
<dbReference type="Pfam" id="PF02852">
    <property type="entry name" value="Pyr_redox_dim"/>
    <property type="match status" value="1"/>
</dbReference>
<dbReference type="NCBIfam" id="TIGR02053">
    <property type="entry name" value="MerA"/>
    <property type="match status" value="1"/>
</dbReference>
<dbReference type="SUPFAM" id="SSF51905">
    <property type="entry name" value="FAD/NAD(P)-binding domain"/>
    <property type="match status" value="1"/>
</dbReference>
<dbReference type="PRINTS" id="PR00368">
    <property type="entry name" value="FADPNR"/>
</dbReference>
<dbReference type="InterPro" id="IPR036188">
    <property type="entry name" value="FAD/NAD-bd_sf"/>
</dbReference>
<dbReference type="Gene3D" id="3.30.390.30">
    <property type="match status" value="1"/>
</dbReference>
<name>A0A401H8D0_AERPX</name>
<evidence type="ECO:0000256" key="3">
    <source>
        <dbReference type="ARBA" id="ARBA00022630"/>
    </source>
</evidence>
<dbReference type="GO" id="GO:0016152">
    <property type="term" value="F:mercury (II) reductase (NADP+) activity"/>
    <property type="evidence" value="ECO:0007669"/>
    <property type="project" value="InterPro"/>
</dbReference>
<feature type="domain" description="Pyridine nucleotide-disulphide oxidoreductase dimerisation" evidence="6">
    <location>
        <begin position="294"/>
        <end position="402"/>
    </location>
</feature>
<dbReference type="Pfam" id="PF07992">
    <property type="entry name" value="Pyr_redox_2"/>
    <property type="match status" value="1"/>
</dbReference>
<gene>
    <name evidence="8" type="ORF">apy_03890</name>
</gene>
<accession>A0A401H8D0</accession>
<evidence type="ECO:0000259" key="7">
    <source>
        <dbReference type="Pfam" id="PF07992"/>
    </source>
</evidence>
<evidence type="ECO:0000259" key="6">
    <source>
        <dbReference type="Pfam" id="PF02852"/>
    </source>
</evidence>
<dbReference type="InterPro" id="IPR023753">
    <property type="entry name" value="FAD/NAD-binding_dom"/>
</dbReference>
<dbReference type="GO" id="GO:0050661">
    <property type="term" value="F:NADP binding"/>
    <property type="evidence" value="ECO:0007669"/>
    <property type="project" value="InterPro"/>
</dbReference>
<sequence>MNFGCVPSKHVLYNLATARKAGLKISLSEALEGARKVSETLRKEKYESLLDSLGVDYLKGRARFKAPGVVEAHGREVRYRKAAIIAVGARTWRPPIPGLKEAEEAGRILDNERLFGEGPPPDMESVAVIGGRAQGVEAAQIFARSGLKTVLLQRSGRLLPRDEPEAGVYMKRVLEGDGVEVRTSARPLRVESVGGAVRIDYETPQGPTSVEASYIYLATGRKPVLDGLGLENVGVRVSSDGFIVVDEKLMASPGIYAAGDCIGGIQLEPVAAREGYVAALNALGSNVEMDYTVIPRAVFTDPEFASVGLTERELARKLGVCACRTVDITQIPRARIMGYETGFVKMVVDPRTKKVAGIHMMAPQAAEAIHEAAFILKAGMTVDDVIDTVHIFPSISEGIKYAALAFYRDVSKMPCCLL</sequence>